<keyword evidence="17" id="KW-1185">Reference proteome</keyword>
<dbReference type="PANTHER" id="PTHR43030">
    <property type="entry name" value="PHOSPHOENOLPYRUVATE SYNTHASE"/>
    <property type="match status" value="1"/>
</dbReference>
<evidence type="ECO:0000256" key="5">
    <source>
        <dbReference type="ARBA" id="ARBA00011996"/>
    </source>
</evidence>
<evidence type="ECO:0000256" key="14">
    <source>
        <dbReference type="ARBA" id="ARBA00047700"/>
    </source>
</evidence>
<keyword evidence="9" id="KW-0547">Nucleotide-binding</keyword>
<dbReference type="InterPro" id="IPR006319">
    <property type="entry name" value="PEP_synth"/>
</dbReference>
<evidence type="ECO:0000313" key="17">
    <source>
        <dbReference type="Proteomes" id="UP000185093"/>
    </source>
</evidence>
<keyword evidence="11" id="KW-0067">ATP-binding</keyword>
<comment type="cofactor">
    <cofactor evidence="1">
        <name>Mg(2+)</name>
        <dbReference type="ChEBI" id="CHEBI:18420"/>
    </cofactor>
</comment>
<evidence type="ECO:0000256" key="13">
    <source>
        <dbReference type="ARBA" id="ARBA00033470"/>
    </source>
</evidence>
<comment type="pathway">
    <text evidence="3">Carbohydrate biosynthesis; gluconeogenesis.</text>
</comment>
<gene>
    <name evidence="16" type="ORF">SAMN05444368_1384</name>
</gene>
<keyword evidence="16" id="KW-0670">Pyruvate</keyword>
<dbReference type="Proteomes" id="UP000185093">
    <property type="component" value="Unassembled WGS sequence"/>
</dbReference>
<evidence type="ECO:0000256" key="10">
    <source>
        <dbReference type="ARBA" id="ARBA00022777"/>
    </source>
</evidence>
<evidence type="ECO:0000256" key="7">
    <source>
        <dbReference type="ARBA" id="ARBA00022679"/>
    </source>
</evidence>
<comment type="caution">
    <text evidence="16">The sequence shown here is derived from an EMBL/GenBank/DDBJ whole genome shotgun (WGS) entry which is preliminary data.</text>
</comment>
<comment type="function">
    <text evidence="2">Catalyzes the phosphorylation of pyruvate to phosphoenolpyruvate.</text>
</comment>
<proteinExistence type="inferred from homology"/>
<keyword evidence="10" id="KW-0418">Kinase</keyword>
<evidence type="ECO:0000259" key="15">
    <source>
        <dbReference type="Pfam" id="PF01326"/>
    </source>
</evidence>
<dbReference type="Pfam" id="PF01326">
    <property type="entry name" value="PPDK_N"/>
    <property type="match status" value="1"/>
</dbReference>
<organism evidence="16 17">
    <name type="scientific">Acetomicrobium flavidum</name>
    <dbReference type="NCBI Taxonomy" id="49896"/>
    <lineage>
        <taxon>Bacteria</taxon>
        <taxon>Thermotogati</taxon>
        <taxon>Synergistota</taxon>
        <taxon>Synergistia</taxon>
        <taxon>Synergistales</taxon>
        <taxon>Acetomicrobiaceae</taxon>
        <taxon>Acetomicrobium</taxon>
    </lineage>
</organism>
<dbReference type="SUPFAM" id="SSF56059">
    <property type="entry name" value="Glutathione synthetase ATP-binding domain-like"/>
    <property type="match status" value="1"/>
</dbReference>
<keyword evidence="7" id="KW-0808">Transferase</keyword>
<evidence type="ECO:0000256" key="6">
    <source>
        <dbReference type="ARBA" id="ARBA00021623"/>
    </source>
</evidence>
<comment type="similarity">
    <text evidence="4">Belongs to the PEP-utilizing enzyme family.</text>
</comment>
<feature type="domain" description="Pyruvate phosphate dikinase AMP/ATP-binding" evidence="15">
    <location>
        <begin position="37"/>
        <end position="245"/>
    </location>
</feature>
<evidence type="ECO:0000256" key="1">
    <source>
        <dbReference type="ARBA" id="ARBA00001946"/>
    </source>
</evidence>
<dbReference type="EC" id="2.7.9.2" evidence="5"/>
<protein>
    <recommendedName>
        <fullName evidence="6">Phosphoenolpyruvate synthase</fullName>
        <ecNumber evidence="5">2.7.9.2</ecNumber>
    </recommendedName>
    <alternativeName>
        <fullName evidence="13">Pyruvate, water dikinase</fullName>
    </alternativeName>
</protein>
<keyword evidence="8" id="KW-0479">Metal-binding</keyword>
<reference evidence="16 17" key="1">
    <citation type="submission" date="2016-11" db="EMBL/GenBank/DDBJ databases">
        <authorList>
            <person name="Varghese N."/>
            <person name="Submissions S."/>
        </authorList>
    </citation>
    <scope>NUCLEOTIDE SEQUENCE [LARGE SCALE GENOMIC DNA]</scope>
    <source>
        <strain evidence="16 17">DSM 20664</strain>
    </source>
</reference>
<comment type="catalytic activity">
    <reaction evidence="14">
        <text>pyruvate + ATP + H2O = phosphoenolpyruvate + AMP + phosphate + 2 H(+)</text>
        <dbReference type="Rhea" id="RHEA:11364"/>
        <dbReference type="ChEBI" id="CHEBI:15361"/>
        <dbReference type="ChEBI" id="CHEBI:15377"/>
        <dbReference type="ChEBI" id="CHEBI:15378"/>
        <dbReference type="ChEBI" id="CHEBI:30616"/>
        <dbReference type="ChEBI" id="CHEBI:43474"/>
        <dbReference type="ChEBI" id="CHEBI:58702"/>
        <dbReference type="ChEBI" id="CHEBI:456215"/>
        <dbReference type="EC" id="2.7.9.2"/>
    </reaction>
</comment>
<evidence type="ECO:0000256" key="9">
    <source>
        <dbReference type="ARBA" id="ARBA00022741"/>
    </source>
</evidence>
<evidence type="ECO:0000313" key="16">
    <source>
        <dbReference type="EMBL" id="SIN71002.1"/>
    </source>
</evidence>
<evidence type="ECO:0000256" key="4">
    <source>
        <dbReference type="ARBA" id="ARBA00007837"/>
    </source>
</evidence>
<evidence type="ECO:0000256" key="2">
    <source>
        <dbReference type="ARBA" id="ARBA00002988"/>
    </source>
</evidence>
<dbReference type="RefSeq" id="WP_084532281.1">
    <property type="nucleotide sequence ID" value="NZ_FSQZ01000001.1"/>
</dbReference>
<keyword evidence="12" id="KW-0460">Magnesium</keyword>
<dbReference type="InterPro" id="IPR002192">
    <property type="entry name" value="PPDK_AMP/ATP-bd"/>
</dbReference>
<evidence type="ECO:0000256" key="8">
    <source>
        <dbReference type="ARBA" id="ARBA00022723"/>
    </source>
</evidence>
<dbReference type="Gene3D" id="3.30.1490.20">
    <property type="entry name" value="ATP-grasp fold, A domain"/>
    <property type="match status" value="1"/>
</dbReference>
<dbReference type="InterPro" id="IPR013815">
    <property type="entry name" value="ATP_grasp_subdomain_1"/>
</dbReference>
<evidence type="ECO:0000256" key="12">
    <source>
        <dbReference type="ARBA" id="ARBA00022842"/>
    </source>
</evidence>
<evidence type="ECO:0000256" key="11">
    <source>
        <dbReference type="ARBA" id="ARBA00022840"/>
    </source>
</evidence>
<dbReference type="PANTHER" id="PTHR43030:SF1">
    <property type="entry name" value="PHOSPHOENOLPYRUVATE SYNTHASE"/>
    <property type="match status" value="1"/>
</dbReference>
<name>A0ABY1JE01_9BACT</name>
<dbReference type="EMBL" id="FSQZ01000001">
    <property type="protein sequence ID" value="SIN71002.1"/>
    <property type="molecule type" value="Genomic_DNA"/>
</dbReference>
<evidence type="ECO:0000256" key="3">
    <source>
        <dbReference type="ARBA" id="ARBA00004742"/>
    </source>
</evidence>
<accession>A0ABY1JE01</accession>
<sequence>MELGASDRVQEDKLARYFSWDPLKDARFSGSVVGEGHIGGKGRSLLFGMKVLRDSGDEELASVEMPESIFISVEVFEEFLEQIKNLNDIIKSDPDEIEKVFLAYELPPYVRQRLAYFLSEVNFPVAVRSSSLLEDSLKYSFAGKYRSRLLHAEGDLARRTLLVENEIKRIYARTFFPTAVEYRCKHGLGEDKMGIILMRAAGEWRGRYYFPTTAGVGYSLNLRRWSTRLKAEDGLIRLVFGLGTMSTRRGYARIFSLTNPCLRPEGHNPYNVMRHAQECFQMIDGIKGDVVTYNINDPGVLDYLWKYYGKELGEYVQVYREEDEKGYWENLDLTYSKYNVDDTSKVCITFERFTKHNYDFFKRMRKLLGCLEHSIGAPVDVEFAYEPKAKKLELLQARPLWVESQTVNLDDANLIGKKIILKADRMVTDGQAKGIPYLIYVDHKIYVTATNKYEIARIIGEINKKLGPNQYILVAPGRVGSSNPALGVPIQYNELTNCKCIVEVGIPTLGFMPELSYGTHFYSDLEVDNVLYMPVFAGEKDNVFNEDWFESTPCERLPGLGIRIYKGKFDVYMSCAKNVGVVVAEEDGRNGKDVDNR</sequence>